<dbReference type="AlphaFoldDB" id="A0A6B9V4N8"/>
<name>A0A6B9V4N8_ARAHY</name>
<dbReference type="EMBL" id="CP031001">
    <property type="protein sequence ID" value="QHN75834.1"/>
    <property type="molecule type" value="Genomic_DNA"/>
</dbReference>
<dbReference type="Proteomes" id="UP000464620">
    <property type="component" value="Chromosome B09"/>
</dbReference>
<organism evidence="2 3">
    <name type="scientific">Arachis hypogaea</name>
    <name type="common">Peanut</name>
    <dbReference type="NCBI Taxonomy" id="3818"/>
    <lineage>
        <taxon>Eukaryota</taxon>
        <taxon>Viridiplantae</taxon>
        <taxon>Streptophyta</taxon>
        <taxon>Embryophyta</taxon>
        <taxon>Tracheophyta</taxon>
        <taxon>Spermatophyta</taxon>
        <taxon>Magnoliopsida</taxon>
        <taxon>eudicotyledons</taxon>
        <taxon>Gunneridae</taxon>
        <taxon>Pentapetalae</taxon>
        <taxon>rosids</taxon>
        <taxon>fabids</taxon>
        <taxon>Fabales</taxon>
        <taxon>Fabaceae</taxon>
        <taxon>Papilionoideae</taxon>
        <taxon>50 kb inversion clade</taxon>
        <taxon>dalbergioids sensu lato</taxon>
        <taxon>Dalbergieae</taxon>
        <taxon>Pterocarpus clade</taxon>
        <taxon>Arachis</taxon>
    </lineage>
</organism>
<evidence type="ECO:0000313" key="3">
    <source>
        <dbReference type="Proteomes" id="UP000464620"/>
    </source>
</evidence>
<accession>A0A6B9V4N8</accession>
<gene>
    <name evidence="2" type="ORF">DS421_19g638730</name>
</gene>
<dbReference type="PANTHER" id="PTHR47347:SF2">
    <property type="entry name" value="GOLGIN CANDIDATE 5"/>
    <property type="match status" value="1"/>
</dbReference>
<proteinExistence type="predicted"/>
<sequence length="92" mass="10648">MESIRDSLSEELVKMTEQCEKLRAEASMLPSVKAELDALRRRHSAALELMGERDEEGVCHMRAMPTMRDENMKSGLYNYNHALMVKIGYNNW</sequence>
<reference evidence="2 3" key="1">
    <citation type="submission" date="2020-01" db="EMBL/GenBank/DDBJ databases">
        <title>Genome sequence of Arachis hypogaea, cultivar Shitouqi.</title>
        <authorList>
            <person name="Zhuang W."/>
            <person name="Chen H."/>
            <person name="Varshney R."/>
            <person name="Wang D."/>
            <person name="Ming R."/>
        </authorList>
    </citation>
    <scope>NUCLEOTIDE SEQUENCE [LARGE SCALE GENOMIC DNA]</scope>
    <source>
        <tissue evidence="2">Young leaf</tissue>
    </source>
</reference>
<dbReference type="PANTHER" id="PTHR47347">
    <property type="entry name" value="GOLGIN CANDIDATE 5"/>
    <property type="match status" value="1"/>
</dbReference>
<feature type="domain" description="TATA element modulatory factor 1 TATA binding" evidence="1">
    <location>
        <begin position="2"/>
        <end position="56"/>
    </location>
</feature>
<evidence type="ECO:0000313" key="2">
    <source>
        <dbReference type="EMBL" id="QHN75834.1"/>
    </source>
</evidence>
<protein>
    <submittedName>
        <fullName evidence="2">Golgin candidate</fullName>
    </submittedName>
</protein>
<dbReference type="InterPro" id="IPR022091">
    <property type="entry name" value="TMF_TATA-bd"/>
</dbReference>
<dbReference type="Pfam" id="PF12325">
    <property type="entry name" value="TMF_TATA_bd"/>
    <property type="match status" value="1"/>
</dbReference>
<evidence type="ECO:0000259" key="1">
    <source>
        <dbReference type="Pfam" id="PF12325"/>
    </source>
</evidence>